<evidence type="ECO:0000256" key="5">
    <source>
        <dbReference type="SAM" id="MobiDB-lite"/>
    </source>
</evidence>
<dbReference type="InterPro" id="IPR007110">
    <property type="entry name" value="Ig-like_dom"/>
</dbReference>
<evidence type="ECO:0000313" key="8">
    <source>
        <dbReference type="EMBL" id="KHN81567.1"/>
    </source>
</evidence>
<dbReference type="SMART" id="SM00408">
    <property type="entry name" value="IGc2"/>
    <property type="match status" value="1"/>
</dbReference>
<keyword evidence="2" id="KW-0964">Secreted</keyword>
<dbReference type="OrthoDB" id="5948003at2759"/>
<dbReference type="InterPro" id="IPR000884">
    <property type="entry name" value="TSP1_rpt"/>
</dbReference>
<evidence type="ECO:0000256" key="4">
    <source>
        <dbReference type="ARBA" id="ARBA00022737"/>
    </source>
</evidence>
<dbReference type="PANTHER" id="PTHR13723:SF200">
    <property type="entry name" value="ADAM METALLOPEPTIDASE WITH THROMBOSPONDIN TYPE 1 MOTIF B, ISOFORM B"/>
    <property type="match status" value="1"/>
</dbReference>
<organism evidence="8 9">
    <name type="scientific">Toxocara canis</name>
    <name type="common">Canine roundworm</name>
    <dbReference type="NCBI Taxonomy" id="6265"/>
    <lineage>
        <taxon>Eukaryota</taxon>
        <taxon>Metazoa</taxon>
        <taxon>Ecdysozoa</taxon>
        <taxon>Nematoda</taxon>
        <taxon>Chromadorea</taxon>
        <taxon>Rhabditida</taxon>
        <taxon>Spirurina</taxon>
        <taxon>Ascaridomorpha</taxon>
        <taxon>Ascaridoidea</taxon>
        <taxon>Toxocaridae</taxon>
        <taxon>Toxocara</taxon>
    </lineage>
</organism>
<evidence type="ECO:0000256" key="1">
    <source>
        <dbReference type="ARBA" id="ARBA00004613"/>
    </source>
</evidence>
<dbReference type="GO" id="GO:0030198">
    <property type="term" value="P:extracellular matrix organization"/>
    <property type="evidence" value="ECO:0007669"/>
    <property type="project" value="TreeGrafter"/>
</dbReference>
<dbReference type="SUPFAM" id="SSF82895">
    <property type="entry name" value="TSP-1 type 1 repeat"/>
    <property type="match status" value="5"/>
</dbReference>
<comment type="subcellular location">
    <subcellularLocation>
        <location evidence="1">Secreted</location>
    </subcellularLocation>
</comment>
<dbReference type="PROSITE" id="PS50835">
    <property type="entry name" value="IG_LIKE"/>
    <property type="match status" value="1"/>
</dbReference>
<evidence type="ECO:0000259" key="7">
    <source>
        <dbReference type="PROSITE" id="PS50900"/>
    </source>
</evidence>
<protein>
    <submittedName>
        <fullName evidence="8">ADAMTS-like protein 1</fullName>
    </submittedName>
</protein>
<dbReference type="SMART" id="SM00209">
    <property type="entry name" value="TSP1"/>
    <property type="match status" value="6"/>
</dbReference>
<keyword evidence="9" id="KW-1185">Reference proteome</keyword>
<dbReference type="SMART" id="SM00409">
    <property type="entry name" value="IG"/>
    <property type="match status" value="1"/>
</dbReference>
<evidence type="ECO:0000256" key="2">
    <source>
        <dbReference type="ARBA" id="ARBA00022525"/>
    </source>
</evidence>
<dbReference type="GO" id="GO:0009653">
    <property type="term" value="P:anatomical structure morphogenesis"/>
    <property type="evidence" value="ECO:0007669"/>
    <property type="project" value="UniProtKB-ARBA"/>
</dbReference>
<name>A0A0B2VJE4_TOXCA</name>
<dbReference type="InterPro" id="IPR013098">
    <property type="entry name" value="Ig_I-set"/>
</dbReference>
<dbReference type="Gene3D" id="2.20.100.10">
    <property type="entry name" value="Thrombospondin type-1 (TSP1) repeat"/>
    <property type="match status" value="5"/>
</dbReference>
<dbReference type="GO" id="GO:0006508">
    <property type="term" value="P:proteolysis"/>
    <property type="evidence" value="ECO:0007669"/>
    <property type="project" value="TreeGrafter"/>
</dbReference>
<dbReference type="FunFam" id="2.20.100.10:FF:000005">
    <property type="entry name" value="ADAM metallopeptidase with thrombospondin type 1 motif 9"/>
    <property type="match status" value="1"/>
</dbReference>
<keyword evidence="3" id="KW-0732">Signal</keyword>
<dbReference type="SUPFAM" id="SSF48726">
    <property type="entry name" value="Immunoglobulin"/>
    <property type="match status" value="1"/>
</dbReference>
<dbReference type="AlphaFoldDB" id="A0A0B2VJE4"/>
<dbReference type="InterPro" id="IPR036179">
    <property type="entry name" value="Ig-like_dom_sf"/>
</dbReference>
<dbReference type="OMA" id="PKVKKEC"/>
<dbReference type="InterPro" id="IPR003598">
    <property type="entry name" value="Ig_sub2"/>
</dbReference>
<evidence type="ECO:0000256" key="3">
    <source>
        <dbReference type="ARBA" id="ARBA00022729"/>
    </source>
</evidence>
<feature type="domain" description="Ig-like" evidence="6">
    <location>
        <begin position="388"/>
        <end position="482"/>
    </location>
</feature>
<proteinExistence type="predicted"/>
<dbReference type="GO" id="GO:0031012">
    <property type="term" value="C:extracellular matrix"/>
    <property type="evidence" value="ECO:0007669"/>
    <property type="project" value="TreeGrafter"/>
</dbReference>
<dbReference type="Proteomes" id="UP000031036">
    <property type="component" value="Unassembled WGS sequence"/>
</dbReference>
<dbReference type="PANTHER" id="PTHR13723">
    <property type="entry name" value="ADAMTS A DISINTEGRIN AND METALLOPROTEASE WITH THROMBOSPONDIN MOTIFS PROTEASE"/>
    <property type="match status" value="1"/>
</dbReference>
<accession>A0A0B2VJE4</accession>
<dbReference type="Gene3D" id="2.60.40.10">
    <property type="entry name" value="Immunoglobulins"/>
    <property type="match status" value="1"/>
</dbReference>
<reference evidence="8 9" key="1">
    <citation type="submission" date="2014-11" db="EMBL/GenBank/DDBJ databases">
        <title>Genetic blueprint of the zoonotic pathogen Toxocara canis.</title>
        <authorList>
            <person name="Zhu X.-Q."/>
            <person name="Korhonen P.K."/>
            <person name="Cai H."/>
            <person name="Young N.D."/>
            <person name="Nejsum P."/>
            <person name="von Samson-Himmelstjerna G."/>
            <person name="Boag P.R."/>
            <person name="Tan P."/>
            <person name="Li Q."/>
            <person name="Min J."/>
            <person name="Yang Y."/>
            <person name="Wang X."/>
            <person name="Fang X."/>
            <person name="Hall R.S."/>
            <person name="Hofmann A."/>
            <person name="Sternberg P.W."/>
            <person name="Jex A.R."/>
            <person name="Gasser R.B."/>
        </authorList>
    </citation>
    <scope>NUCLEOTIDE SEQUENCE [LARGE SCALE GENOMIC DNA]</scope>
    <source>
        <strain evidence="8">PN_DK_2014</strain>
    </source>
</reference>
<dbReference type="InterPro" id="IPR010909">
    <property type="entry name" value="PLAC"/>
</dbReference>
<dbReference type="STRING" id="6265.A0A0B2VJE4"/>
<feature type="compositionally biased region" description="Basic and acidic residues" evidence="5">
    <location>
        <begin position="490"/>
        <end position="511"/>
    </location>
</feature>
<dbReference type="GO" id="GO:0004222">
    <property type="term" value="F:metalloendopeptidase activity"/>
    <property type="evidence" value="ECO:0007669"/>
    <property type="project" value="TreeGrafter"/>
</dbReference>
<dbReference type="InterPro" id="IPR013783">
    <property type="entry name" value="Ig-like_fold"/>
</dbReference>
<feature type="region of interest" description="Disordered" evidence="5">
    <location>
        <begin position="490"/>
        <end position="517"/>
    </location>
</feature>
<evidence type="ECO:0000313" key="9">
    <source>
        <dbReference type="Proteomes" id="UP000031036"/>
    </source>
</evidence>
<dbReference type="PROSITE" id="PS50092">
    <property type="entry name" value="TSP1"/>
    <property type="match status" value="5"/>
</dbReference>
<dbReference type="GO" id="GO:0005576">
    <property type="term" value="C:extracellular region"/>
    <property type="evidence" value="ECO:0007669"/>
    <property type="project" value="UniProtKB-SubCell"/>
</dbReference>
<sequence length="797" mass="88666">MCTAERAVWLAQVYLLPLATFLQIAFAVDNFYVAQAPFNQWRDDSAQHDALSFGNPVGSGMAQPRFFPGQWGPCSTTCGPGVSTRTVECVAVQGITSNIIKLPDYECEGTPKPSSFQPCQIRQCPLSESVGDPPERERTLTSSRGFKWDYGEWTACSASCLGGKQKSTLKCVDVMRKTPVAWSFCDAKQRPIDLTRSCNTEPCPPTWDVGQMSPCSHTCGGGLRTRKVRCIRRISRTGGAESTLILPDAQCPYPKPQDKEACGLVNCPIVWKVRCIRRISRTGGAESTLILPDAQCPYPKPQDKEACGLVNCPIVWKVDVWSQCSSSCGAGEQRREVTCEQRSADGELRVFNPPNECRHLEKPPTIQLCNLGSCTADGSPPSGVSQAPTAVFDQQHSHHRKLTLNVGGRANLYQGTSIKVKCPVRNFAKNKIEWTKDGKKIVNSAHIKVSSNGALRIFHARMEDAGVYACFAGGIQGNVTLTFKHREDLREERENESRTMLDKAAQDDSSKDTPTSVDHQLVQKVLMSLRRNGEMRMFDKLSSVREPGNLKVDFAIGEWSKCSQKECGRSDGAQVRQLKCRVLFDGMTGYLDDDVCESFGVIRPPSSRSCGPSYCPHWEATEWSECSTSRCIRHATSMQKRDVKCIYENGTDADFALCDRGNRPKVKKECVNMNCTAEWRPSVWGQCSRTCGDGGVQMRLLRCVWRGTRKAAGRHCETSKRPSAIRSCVQQHPLPPCHSTPPTDAQTSAEDTNCIDKSRYCEILKLFHACDNQTIREKCCHTCHYYDYQIVGTQRMM</sequence>
<dbReference type="PROSITE" id="PS50900">
    <property type="entry name" value="PLAC"/>
    <property type="match status" value="1"/>
</dbReference>
<dbReference type="InterPro" id="IPR003599">
    <property type="entry name" value="Ig_sub"/>
</dbReference>
<gene>
    <name evidence="8" type="primary">ADAMTSL1</name>
    <name evidence="8" type="ORF">Tcan_12033</name>
</gene>
<dbReference type="EMBL" id="JPKZ01001483">
    <property type="protein sequence ID" value="KHN81567.1"/>
    <property type="molecule type" value="Genomic_DNA"/>
</dbReference>
<dbReference type="InterPro" id="IPR050439">
    <property type="entry name" value="ADAMTS_ADAMTS-like"/>
</dbReference>
<dbReference type="InterPro" id="IPR036383">
    <property type="entry name" value="TSP1_rpt_sf"/>
</dbReference>
<keyword evidence="4" id="KW-0677">Repeat</keyword>
<dbReference type="Pfam" id="PF19030">
    <property type="entry name" value="TSP1_ADAMTS"/>
    <property type="match status" value="6"/>
</dbReference>
<dbReference type="Pfam" id="PF07679">
    <property type="entry name" value="I-set"/>
    <property type="match status" value="1"/>
</dbReference>
<comment type="caution">
    <text evidence="8">The sequence shown here is derived from an EMBL/GenBank/DDBJ whole genome shotgun (WGS) entry which is preliminary data.</text>
</comment>
<feature type="domain" description="PLAC" evidence="7">
    <location>
        <begin position="750"/>
        <end position="787"/>
    </location>
</feature>
<evidence type="ECO:0000259" key="6">
    <source>
        <dbReference type="PROSITE" id="PS50835"/>
    </source>
</evidence>